<gene>
    <name evidence="1" type="primary">vgb_2</name>
    <name evidence="1" type="ORF">DYBT9275_04225</name>
</gene>
<protein>
    <submittedName>
        <fullName evidence="1">Virginiamycin B lyase</fullName>
        <ecNumber evidence="1">4.2.99.-</ecNumber>
    </submittedName>
</protein>
<dbReference type="RefSeq" id="WP_215240622.1">
    <property type="nucleotide sequence ID" value="NZ_CAJRAF010000002.1"/>
</dbReference>
<evidence type="ECO:0000313" key="1">
    <source>
        <dbReference type="EMBL" id="CAG5008240.1"/>
    </source>
</evidence>
<organism evidence="1 2">
    <name type="scientific">Dyadobacter helix</name>
    <dbReference type="NCBI Taxonomy" id="2822344"/>
    <lineage>
        <taxon>Bacteria</taxon>
        <taxon>Pseudomonadati</taxon>
        <taxon>Bacteroidota</taxon>
        <taxon>Cytophagia</taxon>
        <taxon>Cytophagales</taxon>
        <taxon>Spirosomataceae</taxon>
        <taxon>Dyadobacter</taxon>
    </lineage>
</organism>
<dbReference type="EC" id="4.2.99.-" evidence="1"/>
<dbReference type="PROSITE" id="PS51257">
    <property type="entry name" value="PROKAR_LIPOPROTEIN"/>
    <property type="match status" value="1"/>
</dbReference>
<sequence length="337" mass="36097">MKTSVLLRISLLFVLFSISCKDDDQEVIQEPDKLTATDFASQLAAPLGITKGANNNLWVTEMGTGNNDGKVSMITPEGKVYPAITEFTSVISPEEGTPSGLTHLTYKDGSLYILHGVDGKLYKADVSSFKAGDAPVKASTLVGEEIGKFVLAHNFTVDKDETNLFNLTWGTDGDLFITDAAANAVIRRKSDGTLSIFAEIPPFTNPGQVGGPMIDFVPTGIAYDGSKFFVTSLTGFPFIEGKASVQQLDNTGKLSVYKEGYTALVDVVLTPGNKPLVLQFAKFVLPDGFAPNSGKISNEGGTLMIDGLMMPTDIERVGDKTYYAVSMALGKVTKLTY</sequence>
<keyword evidence="2" id="KW-1185">Reference proteome</keyword>
<dbReference type="AlphaFoldDB" id="A0A916JG43"/>
<name>A0A916JG43_9BACT</name>
<dbReference type="SUPFAM" id="SSF63829">
    <property type="entry name" value="Calcium-dependent phosphotriesterase"/>
    <property type="match status" value="1"/>
</dbReference>
<reference evidence="1" key="1">
    <citation type="submission" date="2021-04" db="EMBL/GenBank/DDBJ databases">
        <authorList>
            <person name="Rodrigo-Torres L."/>
            <person name="Arahal R. D."/>
            <person name="Lucena T."/>
        </authorList>
    </citation>
    <scope>NUCLEOTIDE SEQUENCE</scope>
    <source>
        <strain evidence="1">CECT 9275</strain>
    </source>
</reference>
<dbReference type="GO" id="GO:0016829">
    <property type="term" value="F:lyase activity"/>
    <property type="evidence" value="ECO:0007669"/>
    <property type="project" value="UniProtKB-KW"/>
</dbReference>
<proteinExistence type="predicted"/>
<dbReference type="EMBL" id="CAJRAF010000002">
    <property type="protein sequence ID" value="CAG5008240.1"/>
    <property type="molecule type" value="Genomic_DNA"/>
</dbReference>
<dbReference type="InterPro" id="IPR048031">
    <property type="entry name" value="ScyD/ScyE-like"/>
</dbReference>
<comment type="caution">
    <text evidence="1">The sequence shown here is derived from an EMBL/GenBank/DDBJ whole genome shotgun (WGS) entry which is preliminary data.</text>
</comment>
<keyword evidence="1" id="KW-0456">Lyase</keyword>
<dbReference type="Gene3D" id="2.130.10.10">
    <property type="entry name" value="YVTN repeat-like/Quinoprotein amine dehydrogenase"/>
    <property type="match status" value="1"/>
</dbReference>
<evidence type="ECO:0000313" key="2">
    <source>
        <dbReference type="Proteomes" id="UP000680038"/>
    </source>
</evidence>
<accession>A0A916JG43</accession>
<dbReference type="NCBIfam" id="NF033206">
    <property type="entry name" value="ScyE_fam"/>
    <property type="match status" value="1"/>
</dbReference>
<dbReference type="Proteomes" id="UP000680038">
    <property type="component" value="Unassembled WGS sequence"/>
</dbReference>
<dbReference type="InterPro" id="IPR015943">
    <property type="entry name" value="WD40/YVTN_repeat-like_dom_sf"/>
</dbReference>